<keyword evidence="3" id="KW-0064">Aspartyl protease</keyword>
<dbReference type="Gene3D" id="3.10.20.90">
    <property type="entry name" value="Phosphatidylinositol 3-kinase Catalytic Subunit, Chain A, domain 1"/>
    <property type="match status" value="1"/>
</dbReference>
<evidence type="ECO:0000256" key="3">
    <source>
        <dbReference type="ARBA" id="ARBA00022750"/>
    </source>
</evidence>
<dbReference type="InterPro" id="IPR021109">
    <property type="entry name" value="Peptidase_aspartic_dom_sf"/>
</dbReference>
<evidence type="ECO:0000256" key="2">
    <source>
        <dbReference type="ARBA" id="ARBA00022670"/>
    </source>
</evidence>
<dbReference type="GO" id="GO:0006508">
    <property type="term" value="P:proteolysis"/>
    <property type="evidence" value="ECO:0007669"/>
    <property type="project" value="UniProtKB-KW"/>
</dbReference>
<dbReference type="AlphaFoldDB" id="A0AAV2YHS9"/>
<evidence type="ECO:0000259" key="5">
    <source>
        <dbReference type="PROSITE" id="PS50053"/>
    </source>
</evidence>
<reference evidence="6" key="2">
    <citation type="journal article" date="2023" name="Microbiol Resour">
        <title>Decontamination and Annotation of the Draft Genome Sequence of the Oomycete Lagenidium giganteum ARSEF 373.</title>
        <authorList>
            <person name="Morgan W.R."/>
            <person name="Tartar A."/>
        </authorList>
    </citation>
    <scope>NUCLEOTIDE SEQUENCE</scope>
    <source>
        <strain evidence="6">ARSEF 373</strain>
    </source>
</reference>
<evidence type="ECO:0000256" key="4">
    <source>
        <dbReference type="ARBA" id="ARBA00022801"/>
    </source>
</evidence>
<dbReference type="InterPro" id="IPR029071">
    <property type="entry name" value="Ubiquitin-like_domsf"/>
</dbReference>
<keyword evidence="4" id="KW-0378">Hydrolase</keyword>
<dbReference type="FunFam" id="2.40.70.10:FF:000005">
    <property type="entry name" value="DNA damage inducible 1 homolog 2"/>
    <property type="match status" value="1"/>
</dbReference>
<keyword evidence="2" id="KW-0645">Protease</keyword>
<dbReference type="PANTHER" id="PTHR12917">
    <property type="entry name" value="ASPARTYL PROTEASE DDI-RELATED"/>
    <property type="match status" value="1"/>
</dbReference>
<name>A0AAV2YHS9_9STRA</name>
<evidence type="ECO:0000313" key="6">
    <source>
        <dbReference type="EMBL" id="DAZ93491.1"/>
    </source>
</evidence>
<evidence type="ECO:0000313" key="7">
    <source>
        <dbReference type="Proteomes" id="UP001146120"/>
    </source>
</evidence>
<comment type="similarity">
    <text evidence="1">Belongs to the DDI1 family.</text>
</comment>
<dbReference type="Pfam" id="PF00240">
    <property type="entry name" value="ubiquitin"/>
    <property type="match status" value="1"/>
</dbReference>
<dbReference type="Gene3D" id="2.40.70.10">
    <property type="entry name" value="Acid Proteases"/>
    <property type="match status" value="1"/>
</dbReference>
<comment type="caution">
    <text evidence="6">The sequence shown here is derived from an EMBL/GenBank/DDBJ whole genome shotgun (WGS) entry which is preliminary data.</text>
</comment>
<dbReference type="Proteomes" id="UP001146120">
    <property type="component" value="Unassembled WGS sequence"/>
</dbReference>
<evidence type="ECO:0000256" key="1">
    <source>
        <dbReference type="ARBA" id="ARBA00009136"/>
    </source>
</evidence>
<dbReference type="InterPro" id="IPR000626">
    <property type="entry name" value="Ubiquitin-like_dom"/>
</dbReference>
<dbReference type="GO" id="GO:0004190">
    <property type="term" value="F:aspartic-type endopeptidase activity"/>
    <property type="evidence" value="ECO:0007669"/>
    <property type="project" value="UniProtKB-KW"/>
</dbReference>
<accession>A0AAV2YHS9</accession>
<protein>
    <recommendedName>
        <fullName evidence="5">Ubiquitin-like domain-containing protein</fullName>
    </recommendedName>
</protein>
<sequence length="336" mass="36752">MIITITSADGENVAQLSVEGHQSIASIAEQLRQHFGIPAGQQALLLNGGPLPQTTTFAAAGVKDDDLLVVTQATGSAGPIAPIQQPAARPGMRLHDIPVRTDSPNATPELLLEIMDKNPNLLVELETNNQRLAQALKTKSIAEVRMVLLQIHMEAASRKFNEEQELLKLERNPMDAEAQAKIEEAIRLNNVQKNMEIAMEEMPEAFAKVFMLYVPCEVNGTSVKAFVDSGAQSTIMSSSCAERCGIMRLVDKRFAGQAVGVGTAKIIGRVHVAPLKIGNYFYNCSFTILDQQSVDFLFGLDMLKRHQCCIDLQKNVLRLSAASEVHEVPFLPEHTL</sequence>
<dbReference type="InterPro" id="IPR019103">
    <property type="entry name" value="Peptidase_aspartic_DDI1-type"/>
</dbReference>
<dbReference type="PROSITE" id="PS50053">
    <property type="entry name" value="UBIQUITIN_2"/>
    <property type="match status" value="1"/>
</dbReference>
<dbReference type="Pfam" id="PF09668">
    <property type="entry name" value="Asp_protease"/>
    <property type="match status" value="1"/>
</dbReference>
<dbReference type="SUPFAM" id="SSF54236">
    <property type="entry name" value="Ubiquitin-like"/>
    <property type="match status" value="1"/>
</dbReference>
<dbReference type="PANTHER" id="PTHR12917:SF1">
    <property type="entry name" value="AT13091P"/>
    <property type="match status" value="1"/>
</dbReference>
<keyword evidence="7" id="KW-1185">Reference proteome</keyword>
<dbReference type="SUPFAM" id="SSF50630">
    <property type="entry name" value="Acid proteases"/>
    <property type="match status" value="1"/>
</dbReference>
<proteinExistence type="inferred from homology"/>
<dbReference type="EMBL" id="DAKRPA010000312">
    <property type="protein sequence ID" value="DAZ93491.1"/>
    <property type="molecule type" value="Genomic_DNA"/>
</dbReference>
<reference evidence="6" key="1">
    <citation type="submission" date="2022-11" db="EMBL/GenBank/DDBJ databases">
        <authorList>
            <person name="Morgan W.R."/>
            <person name="Tartar A."/>
        </authorList>
    </citation>
    <scope>NUCLEOTIDE SEQUENCE</scope>
    <source>
        <strain evidence="6">ARSEF 373</strain>
    </source>
</reference>
<organism evidence="6 7">
    <name type="scientific">Lagenidium giganteum</name>
    <dbReference type="NCBI Taxonomy" id="4803"/>
    <lineage>
        <taxon>Eukaryota</taxon>
        <taxon>Sar</taxon>
        <taxon>Stramenopiles</taxon>
        <taxon>Oomycota</taxon>
        <taxon>Peronosporomycetes</taxon>
        <taxon>Pythiales</taxon>
        <taxon>Pythiaceae</taxon>
    </lineage>
</organism>
<dbReference type="SMART" id="SM00213">
    <property type="entry name" value="UBQ"/>
    <property type="match status" value="1"/>
</dbReference>
<gene>
    <name evidence="6" type="ORF">N0F65_007859</name>
</gene>
<feature type="domain" description="Ubiquitin-like" evidence="5">
    <location>
        <begin position="1"/>
        <end position="70"/>
    </location>
</feature>
<dbReference type="CDD" id="cd05479">
    <property type="entry name" value="RP_DDI"/>
    <property type="match status" value="1"/>
</dbReference>